<dbReference type="HAMAP" id="MF_00454">
    <property type="entry name" value="FluC"/>
    <property type="match status" value="1"/>
</dbReference>
<dbReference type="GO" id="GO:0046872">
    <property type="term" value="F:metal ion binding"/>
    <property type="evidence" value="ECO:0007669"/>
    <property type="project" value="UniProtKB-KW"/>
</dbReference>
<keyword evidence="10" id="KW-0915">Sodium</keyword>
<feature type="transmembrane region" description="Helical" evidence="10">
    <location>
        <begin position="129"/>
        <end position="151"/>
    </location>
</feature>
<keyword evidence="10" id="KW-0406">Ion transport</keyword>
<protein>
    <recommendedName>
        <fullName evidence="10">Fluoride-specific ion channel FluC</fullName>
    </recommendedName>
</protein>
<keyword evidence="4 10" id="KW-1133">Transmembrane helix</keyword>
<evidence type="ECO:0000256" key="5">
    <source>
        <dbReference type="ARBA" id="ARBA00023136"/>
    </source>
</evidence>
<feature type="binding site" evidence="10">
    <location>
        <position position="108"/>
    </location>
    <ligand>
        <name>Na(+)</name>
        <dbReference type="ChEBI" id="CHEBI:29101"/>
        <note>structural</note>
    </ligand>
</feature>
<keyword evidence="5 10" id="KW-0472">Membrane</keyword>
<reference evidence="12 13" key="1">
    <citation type="submission" date="2018-05" db="EMBL/GenBank/DDBJ databases">
        <title>Brachybacterium sp. M1HQ-2T, whole genome shotgun sequence.</title>
        <authorList>
            <person name="Tuo L."/>
        </authorList>
    </citation>
    <scope>NUCLEOTIDE SEQUENCE [LARGE SCALE GENOMIC DNA]</scope>
    <source>
        <strain evidence="12 13">M1HQ-2</strain>
    </source>
</reference>
<evidence type="ECO:0000256" key="3">
    <source>
        <dbReference type="ARBA" id="ARBA00022692"/>
    </source>
</evidence>
<dbReference type="GO" id="GO:0062054">
    <property type="term" value="F:fluoride channel activity"/>
    <property type="evidence" value="ECO:0007669"/>
    <property type="project" value="UniProtKB-UniRule"/>
</dbReference>
<evidence type="ECO:0000313" key="12">
    <source>
        <dbReference type="EMBL" id="PWH06647.1"/>
    </source>
</evidence>
<comment type="catalytic activity">
    <reaction evidence="8">
        <text>fluoride(in) = fluoride(out)</text>
        <dbReference type="Rhea" id="RHEA:76159"/>
        <dbReference type="ChEBI" id="CHEBI:17051"/>
    </reaction>
    <physiologicalReaction direction="left-to-right" evidence="8">
        <dbReference type="Rhea" id="RHEA:76160"/>
    </physiologicalReaction>
</comment>
<keyword evidence="10" id="KW-0479">Metal-binding</keyword>
<feature type="transmembrane region" description="Helical" evidence="10">
    <location>
        <begin position="95"/>
        <end position="117"/>
    </location>
</feature>
<dbReference type="GO" id="GO:0005886">
    <property type="term" value="C:plasma membrane"/>
    <property type="evidence" value="ECO:0007669"/>
    <property type="project" value="UniProtKB-SubCell"/>
</dbReference>
<evidence type="ECO:0000256" key="4">
    <source>
        <dbReference type="ARBA" id="ARBA00022989"/>
    </source>
</evidence>
<feature type="binding site" evidence="10">
    <location>
        <position position="105"/>
    </location>
    <ligand>
        <name>Na(+)</name>
        <dbReference type="ChEBI" id="CHEBI:29101"/>
        <note>structural</note>
    </ligand>
</feature>
<dbReference type="Proteomes" id="UP000245590">
    <property type="component" value="Unassembled WGS sequence"/>
</dbReference>
<proteinExistence type="inferred from homology"/>
<evidence type="ECO:0000256" key="2">
    <source>
        <dbReference type="ARBA" id="ARBA00022475"/>
    </source>
</evidence>
<feature type="region of interest" description="Disordered" evidence="11">
    <location>
        <begin position="1"/>
        <end position="20"/>
    </location>
</feature>
<evidence type="ECO:0000313" key="13">
    <source>
        <dbReference type="Proteomes" id="UP000245590"/>
    </source>
</evidence>
<keyword evidence="10" id="KW-0813">Transport</keyword>
<evidence type="ECO:0000256" key="6">
    <source>
        <dbReference type="ARBA" id="ARBA00023303"/>
    </source>
</evidence>
<keyword evidence="6 10" id="KW-0407">Ion channel</keyword>
<evidence type="ECO:0000256" key="10">
    <source>
        <dbReference type="HAMAP-Rule" id="MF_00454"/>
    </source>
</evidence>
<keyword evidence="3 10" id="KW-0812">Transmembrane</keyword>
<gene>
    <name evidence="10" type="primary">fluC</name>
    <name evidence="10" type="synonym">crcB</name>
    <name evidence="12" type="ORF">DEO23_06815</name>
</gene>
<dbReference type="AlphaFoldDB" id="A0A2U2RL94"/>
<comment type="activity regulation">
    <text evidence="10">Na(+) is not transported, but it plays an essential structural role and its presence is essential for fluoride channel function.</text>
</comment>
<evidence type="ECO:0000256" key="11">
    <source>
        <dbReference type="SAM" id="MobiDB-lite"/>
    </source>
</evidence>
<dbReference type="Pfam" id="PF02537">
    <property type="entry name" value="CRCB"/>
    <property type="match status" value="1"/>
</dbReference>
<dbReference type="GO" id="GO:0140114">
    <property type="term" value="P:cellular detoxification of fluoride"/>
    <property type="evidence" value="ECO:0007669"/>
    <property type="project" value="UniProtKB-UniRule"/>
</dbReference>
<comment type="function">
    <text evidence="9 10">Fluoride-specific ion channel. Important for reducing fluoride concentration in the cell, thus reducing its toxicity.</text>
</comment>
<evidence type="ECO:0000256" key="7">
    <source>
        <dbReference type="ARBA" id="ARBA00035120"/>
    </source>
</evidence>
<feature type="compositionally biased region" description="Basic and acidic residues" evidence="11">
    <location>
        <begin position="7"/>
        <end position="19"/>
    </location>
</feature>
<name>A0A2U2RL94_9MICO</name>
<feature type="transmembrane region" description="Helical" evidence="10">
    <location>
        <begin position="26"/>
        <end position="46"/>
    </location>
</feature>
<organism evidence="12 13">
    <name type="scientific">Brachybacterium endophyticum</name>
    <dbReference type="NCBI Taxonomy" id="2182385"/>
    <lineage>
        <taxon>Bacteria</taxon>
        <taxon>Bacillati</taxon>
        <taxon>Actinomycetota</taxon>
        <taxon>Actinomycetes</taxon>
        <taxon>Micrococcales</taxon>
        <taxon>Dermabacteraceae</taxon>
        <taxon>Brachybacterium</taxon>
    </lineage>
</organism>
<keyword evidence="13" id="KW-1185">Reference proteome</keyword>
<dbReference type="InterPro" id="IPR003691">
    <property type="entry name" value="FluC"/>
</dbReference>
<evidence type="ECO:0000256" key="1">
    <source>
        <dbReference type="ARBA" id="ARBA00004651"/>
    </source>
</evidence>
<sequence>MTTSGRTGDEQAARAERLPQRPVRPLHLQAGALALVLLGGTLGTAAREGLTLVVPEVGGFPIALSCINLVGALLLGVLLESLARRGPDTGPRRSLRLLLGTGLMGGFTSYSALSLATQQLLADGTVGRALAFALLSVVLGVLFAFAGVLLASRRRAGGAR</sequence>
<comment type="similarity">
    <text evidence="7 10">Belongs to the fluoride channel Fluc/FEX (TC 1.A.43) family.</text>
</comment>
<comment type="subcellular location">
    <subcellularLocation>
        <location evidence="1 10">Cell membrane</location>
        <topology evidence="1 10">Multi-pass membrane protein</topology>
    </subcellularLocation>
</comment>
<comment type="caution">
    <text evidence="12">The sequence shown here is derived from an EMBL/GenBank/DDBJ whole genome shotgun (WGS) entry which is preliminary data.</text>
</comment>
<keyword evidence="2 10" id="KW-1003">Cell membrane</keyword>
<accession>A0A2U2RL94</accession>
<evidence type="ECO:0000256" key="8">
    <source>
        <dbReference type="ARBA" id="ARBA00035585"/>
    </source>
</evidence>
<dbReference type="RefSeq" id="WP_109275242.1">
    <property type="nucleotide sequence ID" value="NZ_QFKX01000002.1"/>
</dbReference>
<feature type="transmembrane region" description="Helical" evidence="10">
    <location>
        <begin position="58"/>
        <end position="83"/>
    </location>
</feature>
<evidence type="ECO:0000256" key="9">
    <source>
        <dbReference type="ARBA" id="ARBA00049940"/>
    </source>
</evidence>
<dbReference type="EMBL" id="QFKX01000002">
    <property type="protein sequence ID" value="PWH06647.1"/>
    <property type="molecule type" value="Genomic_DNA"/>
</dbReference>